<dbReference type="InterPro" id="IPR014001">
    <property type="entry name" value="Helicase_ATP-bd"/>
</dbReference>
<keyword evidence="3" id="KW-0547">Nucleotide-binding</keyword>
<evidence type="ECO:0000256" key="1">
    <source>
        <dbReference type="SAM" id="MobiDB-lite"/>
    </source>
</evidence>
<dbReference type="GeneID" id="62679235"/>
<dbReference type="EMBL" id="KY249644">
    <property type="protein sequence ID" value="ARB05700.1"/>
    <property type="molecule type" value="Genomic_DNA"/>
</dbReference>
<dbReference type="Proteomes" id="UP000225878">
    <property type="component" value="Segment"/>
</dbReference>
<dbReference type="PROSITE" id="PS51192">
    <property type="entry name" value="HELICASE_ATP_BIND_1"/>
    <property type="match status" value="1"/>
</dbReference>
<dbReference type="PANTHER" id="PTHR10799">
    <property type="entry name" value="SNF2/RAD54 HELICASE FAMILY"/>
    <property type="match status" value="1"/>
</dbReference>
<keyword evidence="3" id="KW-0378">Hydrolase</keyword>
<evidence type="ECO:0000259" key="2">
    <source>
        <dbReference type="PROSITE" id="PS51192"/>
    </source>
</evidence>
<dbReference type="SUPFAM" id="SSF52540">
    <property type="entry name" value="P-loop containing nucleoside triphosphate hydrolases"/>
    <property type="match status" value="1"/>
</dbReference>
<dbReference type="Gene3D" id="3.40.50.300">
    <property type="entry name" value="P-loop containing nucleotide triphosphate hydrolases"/>
    <property type="match status" value="1"/>
</dbReference>
<dbReference type="GO" id="GO:0005524">
    <property type="term" value="F:ATP binding"/>
    <property type="evidence" value="ECO:0007669"/>
    <property type="project" value="InterPro"/>
</dbReference>
<feature type="region of interest" description="Disordered" evidence="1">
    <location>
        <begin position="161"/>
        <end position="238"/>
    </location>
</feature>
<dbReference type="Pfam" id="PF00176">
    <property type="entry name" value="SNF2-rel_dom"/>
    <property type="match status" value="1"/>
</dbReference>
<keyword evidence="3" id="KW-0067">ATP-binding</keyword>
<keyword evidence="3" id="KW-0347">Helicase</keyword>
<dbReference type="GO" id="GO:0004386">
    <property type="term" value="F:helicase activity"/>
    <property type="evidence" value="ECO:0007669"/>
    <property type="project" value="UniProtKB-KW"/>
</dbReference>
<proteinExistence type="predicted"/>
<name>A0A1V0DX49_9CAUD</name>
<dbReference type="KEGG" id="vg:62679235"/>
<evidence type="ECO:0000313" key="4">
    <source>
        <dbReference type="Proteomes" id="UP000225878"/>
    </source>
</evidence>
<reference evidence="3" key="1">
    <citation type="submission" date="2016-11" db="EMBL/GenBank/DDBJ databases">
        <title>The complete genome sequence of Cyanosiphovirus S-ESS1.</title>
        <authorList>
            <person name="Han Y."/>
        </authorList>
    </citation>
    <scope>NUCLEOTIDE SEQUENCE [LARGE SCALE GENOMIC DNA]</scope>
</reference>
<protein>
    <submittedName>
        <fullName evidence="3">DEAD/DEAH box helicase</fullName>
    </submittedName>
</protein>
<dbReference type="InterPro" id="IPR027417">
    <property type="entry name" value="P-loop_NTPase"/>
</dbReference>
<dbReference type="InterPro" id="IPR000330">
    <property type="entry name" value="SNF2_N"/>
</dbReference>
<dbReference type="RefSeq" id="YP_009997090.1">
    <property type="nucleotide sequence ID" value="NC_052968.1"/>
</dbReference>
<accession>A0A1V0DX49</accession>
<feature type="compositionally biased region" description="Basic and acidic residues" evidence="1">
    <location>
        <begin position="207"/>
        <end position="219"/>
    </location>
</feature>
<feature type="compositionally biased region" description="Basic and acidic residues" evidence="1">
    <location>
        <begin position="161"/>
        <end position="176"/>
    </location>
</feature>
<dbReference type="SMART" id="SM00487">
    <property type="entry name" value="DEXDc"/>
    <property type="match status" value="1"/>
</dbReference>
<feature type="domain" description="Helicase ATP-binding" evidence="2">
    <location>
        <begin position="39"/>
        <end position="160"/>
    </location>
</feature>
<evidence type="ECO:0000313" key="3">
    <source>
        <dbReference type="EMBL" id="ARB05700.1"/>
    </source>
</evidence>
<organism evidence="3">
    <name type="scientific">Synechococcus virus S-ESS1</name>
    <dbReference type="NCBI Taxonomy" id="1964565"/>
    <lineage>
        <taxon>Viruses</taxon>
        <taxon>Duplodnaviria</taxon>
        <taxon>Heunggongvirae</taxon>
        <taxon>Uroviricota</taxon>
        <taxon>Caudoviricetes</taxon>
        <taxon>Casjensviridae</taxon>
        <taxon>Sessunavirus</taxon>
        <taxon>Sessunavirus SESS1</taxon>
    </lineage>
</organism>
<sequence length="238" mass="27219">MKHVAPKHLTDIEALELLYGPPPEIFTYAMFRPYQAWMAQQIIDLKGVYLGAEMGLGKTAASLYAIKTLMNRGVIKNVLIIAPLRVAEETWPEEIAKWDFARDITYRVVTGDLAERKAALRVPARITITNRENLLWLLKGLGLKRWNFDMIVYDEGSRLKRGVDRTNPKPRKDGTVRDPQLTELGRPAASARQDDQDRHPVWNTLTERPDRPLRPDQSYRQRRAPRSVDDGLQAALVP</sequence>
<keyword evidence="4" id="KW-1185">Reference proteome</keyword>